<dbReference type="PANTHER" id="PTHR33164">
    <property type="entry name" value="TRANSCRIPTIONAL REGULATOR, MARR FAMILY"/>
    <property type="match status" value="1"/>
</dbReference>
<dbReference type="GO" id="GO:0003677">
    <property type="term" value="F:DNA binding"/>
    <property type="evidence" value="ECO:0007669"/>
    <property type="project" value="UniProtKB-KW"/>
</dbReference>
<gene>
    <name evidence="5" type="ORF">FE784_35575</name>
</gene>
<proteinExistence type="predicted"/>
<dbReference type="PRINTS" id="PR00598">
    <property type="entry name" value="HTHMARR"/>
</dbReference>
<keyword evidence="2" id="KW-0238">DNA-binding</keyword>
<dbReference type="Proteomes" id="UP000307943">
    <property type="component" value="Unassembled WGS sequence"/>
</dbReference>
<evidence type="ECO:0000313" key="6">
    <source>
        <dbReference type="Proteomes" id="UP000307943"/>
    </source>
</evidence>
<dbReference type="GO" id="GO:0003700">
    <property type="term" value="F:DNA-binding transcription factor activity"/>
    <property type="evidence" value="ECO:0007669"/>
    <property type="project" value="InterPro"/>
</dbReference>
<dbReference type="SMART" id="SM00347">
    <property type="entry name" value="HTH_MARR"/>
    <property type="match status" value="1"/>
</dbReference>
<sequence length="153" mass="17529">MAKSPDNPGILDRSAGFMMGVTSRKLSQVFTQRLRLYDITPEQWMVLYCIQERDGMIQKEIAQRACKDKPTTTRILDVLESKQWITKQTGKSDRRSFLVYATDKGRELISQTEGIEIKTVKDATSGLSEAEYDQLLSLLRRIGDNIDHLTEKE</sequence>
<dbReference type="AlphaFoldDB" id="A0A5C4SY56"/>
<dbReference type="Pfam" id="PF01047">
    <property type="entry name" value="MarR"/>
    <property type="match status" value="1"/>
</dbReference>
<dbReference type="RefSeq" id="WP_139606993.1">
    <property type="nucleotide sequence ID" value="NZ_VDCQ01000081.1"/>
</dbReference>
<dbReference type="Gene3D" id="1.10.10.10">
    <property type="entry name" value="Winged helix-like DNA-binding domain superfamily/Winged helix DNA-binding domain"/>
    <property type="match status" value="1"/>
</dbReference>
<dbReference type="PROSITE" id="PS50995">
    <property type="entry name" value="HTH_MARR_2"/>
    <property type="match status" value="1"/>
</dbReference>
<evidence type="ECO:0000259" key="4">
    <source>
        <dbReference type="PROSITE" id="PS50995"/>
    </source>
</evidence>
<dbReference type="InterPro" id="IPR039422">
    <property type="entry name" value="MarR/SlyA-like"/>
</dbReference>
<organism evidence="5 6">
    <name type="scientific">Paenibacillus hemerocallicola</name>
    <dbReference type="NCBI Taxonomy" id="1172614"/>
    <lineage>
        <taxon>Bacteria</taxon>
        <taxon>Bacillati</taxon>
        <taxon>Bacillota</taxon>
        <taxon>Bacilli</taxon>
        <taxon>Bacillales</taxon>
        <taxon>Paenibacillaceae</taxon>
        <taxon>Paenibacillus</taxon>
    </lineage>
</organism>
<dbReference type="EMBL" id="VDCQ01000081">
    <property type="protein sequence ID" value="TNJ60665.1"/>
    <property type="molecule type" value="Genomic_DNA"/>
</dbReference>
<keyword evidence="6" id="KW-1185">Reference proteome</keyword>
<dbReference type="OrthoDB" id="5327581at2"/>
<evidence type="ECO:0000313" key="5">
    <source>
        <dbReference type="EMBL" id="TNJ60665.1"/>
    </source>
</evidence>
<dbReference type="SUPFAM" id="SSF46785">
    <property type="entry name" value="Winged helix' DNA-binding domain"/>
    <property type="match status" value="1"/>
</dbReference>
<evidence type="ECO:0000256" key="2">
    <source>
        <dbReference type="ARBA" id="ARBA00023125"/>
    </source>
</evidence>
<comment type="caution">
    <text evidence="5">The sequence shown here is derived from an EMBL/GenBank/DDBJ whole genome shotgun (WGS) entry which is preliminary data.</text>
</comment>
<evidence type="ECO:0000256" key="1">
    <source>
        <dbReference type="ARBA" id="ARBA00023015"/>
    </source>
</evidence>
<dbReference type="InterPro" id="IPR036390">
    <property type="entry name" value="WH_DNA-bd_sf"/>
</dbReference>
<reference evidence="5 6" key="1">
    <citation type="submission" date="2019-05" db="EMBL/GenBank/DDBJ databases">
        <title>We sequenced the genome of Paenibacillus hemerocallicola KCTC 33185 for further insight into its adaptation and study the phylogeny of Paenibacillus.</title>
        <authorList>
            <person name="Narsing Rao M.P."/>
        </authorList>
    </citation>
    <scope>NUCLEOTIDE SEQUENCE [LARGE SCALE GENOMIC DNA]</scope>
    <source>
        <strain evidence="5 6">KCTC 33185</strain>
    </source>
</reference>
<dbReference type="InterPro" id="IPR000835">
    <property type="entry name" value="HTH_MarR-typ"/>
</dbReference>
<dbReference type="InterPro" id="IPR036388">
    <property type="entry name" value="WH-like_DNA-bd_sf"/>
</dbReference>
<keyword evidence="1" id="KW-0805">Transcription regulation</keyword>
<evidence type="ECO:0000256" key="3">
    <source>
        <dbReference type="ARBA" id="ARBA00023163"/>
    </source>
</evidence>
<accession>A0A5C4SY56</accession>
<keyword evidence="3" id="KW-0804">Transcription</keyword>
<dbReference type="PANTHER" id="PTHR33164:SF64">
    <property type="entry name" value="TRANSCRIPTIONAL REGULATOR SLYA"/>
    <property type="match status" value="1"/>
</dbReference>
<feature type="domain" description="HTH marR-type" evidence="4">
    <location>
        <begin position="12"/>
        <end position="144"/>
    </location>
</feature>
<dbReference type="GO" id="GO:0006950">
    <property type="term" value="P:response to stress"/>
    <property type="evidence" value="ECO:0007669"/>
    <property type="project" value="TreeGrafter"/>
</dbReference>
<name>A0A5C4SY56_9BACL</name>
<protein>
    <submittedName>
        <fullName evidence="5">MarR family transcriptional regulator</fullName>
    </submittedName>
</protein>